<keyword evidence="1" id="KW-0732">Signal</keyword>
<dbReference type="KEGG" id="dpp:DICPUDRAFT_154621"/>
<accession>F0ZRT7</accession>
<dbReference type="InParanoid" id="F0ZRT7"/>
<evidence type="ECO:0000313" key="2">
    <source>
        <dbReference type="EMBL" id="EGC33343.1"/>
    </source>
</evidence>
<sequence>MKSNIALFLIISILFISISNALNCQKKEDCIESNCVKLADGGLNFCLLSSKLGLPCSTKVDENGVYVNGLPPCGGSLKCIENETGKGKCEDLLVFDGN</sequence>
<feature type="signal peptide" evidence="1">
    <location>
        <begin position="1"/>
        <end position="21"/>
    </location>
</feature>
<keyword evidence="3" id="KW-1185">Reference proteome</keyword>
<gene>
    <name evidence="2" type="ORF">DICPUDRAFT_154621</name>
</gene>
<dbReference type="EMBL" id="GL871146">
    <property type="protein sequence ID" value="EGC33343.1"/>
    <property type="molecule type" value="Genomic_DNA"/>
</dbReference>
<dbReference type="AlphaFoldDB" id="F0ZRT7"/>
<feature type="chain" id="PRO_5003262700" evidence="1">
    <location>
        <begin position="22"/>
        <end position="98"/>
    </location>
</feature>
<reference evidence="3" key="1">
    <citation type="journal article" date="2011" name="Genome Biol.">
        <title>Comparative genomics of the social amoebae Dictyostelium discoideum and Dictyostelium purpureum.</title>
        <authorList>
            <consortium name="US DOE Joint Genome Institute (JGI-PGF)"/>
            <person name="Sucgang R."/>
            <person name="Kuo A."/>
            <person name="Tian X."/>
            <person name="Salerno W."/>
            <person name="Parikh A."/>
            <person name="Feasley C.L."/>
            <person name="Dalin E."/>
            <person name="Tu H."/>
            <person name="Huang E."/>
            <person name="Barry K."/>
            <person name="Lindquist E."/>
            <person name="Shapiro H."/>
            <person name="Bruce D."/>
            <person name="Schmutz J."/>
            <person name="Salamov A."/>
            <person name="Fey P."/>
            <person name="Gaudet P."/>
            <person name="Anjard C."/>
            <person name="Babu M.M."/>
            <person name="Basu S."/>
            <person name="Bushmanova Y."/>
            <person name="van der Wel H."/>
            <person name="Katoh-Kurasawa M."/>
            <person name="Dinh C."/>
            <person name="Coutinho P.M."/>
            <person name="Saito T."/>
            <person name="Elias M."/>
            <person name="Schaap P."/>
            <person name="Kay R.R."/>
            <person name="Henrissat B."/>
            <person name="Eichinger L."/>
            <person name="Rivero F."/>
            <person name="Putnam N.H."/>
            <person name="West C.M."/>
            <person name="Loomis W.F."/>
            <person name="Chisholm R.L."/>
            <person name="Shaulsky G."/>
            <person name="Strassmann J.E."/>
            <person name="Queller D.C."/>
            <person name="Kuspa A."/>
            <person name="Grigoriev I.V."/>
        </authorList>
    </citation>
    <scope>NUCLEOTIDE SEQUENCE [LARGE SCALE GENOMIC DNA]</scope>
    <source>
        <strain evidence="3">QSDP1</strain>
    </source>
</reference>
<dbReference type="Proteomes" id="UP000001064">
    <property type="component" value="Unassembled WGS sequence"/>
</dbReference>
<name>F0ZRT7_DICPU</name>
<evidence type="ECO:0000256" key="1">
    <source>
        <dbReference type="SAM" id="SignalP"/>
    </source>
</evidence>
<organism evidence="2 3">
    <name type="scientific">Dictyostelium purpureum</name>
    <name type="common">Slime mold</name>
    <dbReference type="NCBI Taxonomy" id="5786"/>
    <lineage>
        <taxon>Eukaryota</taxon>
        <taxon>Amoebozoa</taxon>
        <taxon>Evosea</taxon>
        <taxon>Eumycetozoa</taxon>
        <taxon>Dictyostelia</taxon>
        <taxon>Dictyosteliales</taxon>
        <taxon>Dictyosteliaceae</taxon>
        <taxon>Dictyostelium</taxon>
    </lineage>
</organism>
<dbReference type="RefSeq" id="XP_003290128.1">
    <property type="nucleotide sequence ID" value="XM_003290080.1"/>
</dbReference>
<evidence type="ECO:0000313" key="3">
    <source>
        <dbReference type="Proteomes" id="UP000001064"/>
    </source>
</evidence>
<proteinExistence type="predicted"/>
<dbReference type="GeneID" id="10504491"/>
<dbReference type="VEuPathDB" id="AmoebaDB:DICPUDRAFT_154621"/>
<protein>
    <submittedName>
        <fullName evidence="2">Uncharacterized protein</fullName>
    </submittedName>
</protein>